<dbReference type="SUPFAM" id="SSF110296">
    <property type="entry name" value="Oligoxyloglucan reducing end-specific cellobiohydrolase"/>
    <property type="match status" value="3"/>
</dbReference>
<protein>
    <submittedName>
        <fullName evidence="4">T9SS type A sorting domain-containing protein</fullName>
    </submittedName>
</protein>
<dbReference type="RefSeq" id="WP_283239554.1">
    <property type="nucleotide sequence ID" value="NZ_JASGBP010000007.1"/>
</dbReference>
<dbReference type="Pfam" id="PF18962">
    <property type="entry name" value="Por_Secre_tail"/>
    <property type="match status" value="1"/>
</dbReference>
<dbReference type="PANTHER" id="PTHR12106">
    <property type="entry name" value="SORTILIN RELATED"/>
    <property type="match status" value="1"/>
</dbReference>
<gene>
    <name evidence="4" type="ORF">QHT84_10680</name>
</gene>
<reference evidence="4 5" key="1">
    <citation type="submission" date="2023-05" db="EMBL/GenBank/DDBJ databases">
        <title>Flavobacterium sedimenti sp. nov., isolated from the sediment.</title>
        <authorList>
            <person name="Wu N."/>
        </authorList>
    </citation>
    <scope>NUCLEOTIDE SEQUENCE [LARGE SCALE GENOMIC DNA]</scope>
    <source>
        <strain evidence="4 5">YZ-48</strain>
    </source>
</reference>
<evidence type="ECO:0000256" key="2">
    <source>
        <dbReference type="SAM" id="SignalP"/>
    </source>
</evidence>
<feature type="chain" id="PRO_5045408167" evidence="2">
    <location>
        <begin position="21"/>
        <end position="765"/>
    </location>
</feature>
<dbReference type="InterPro" id="IPR026444">
    <property type="entry name" value="Secre_tail"/>
</dbReference>
<evidence type="ECO:0000313" key="4">
    <source>
        <dbReference type="EMBL" id="MDI9257877.1"/>
    </source>
</evidence>
<dbReference type="Proteomes" id="UP001230035">
    <property type="component" value="Unassembled WGS sequence"/>
</dbReference>
<dbReference type="NCBIfam" id="TIGR04183">
    <property type="entry name" value="Por_Secre_tail"/>
    <property type="match status" value="1"/>
</dbReference>
<keyword evidence="1 2" id="KW-0732">Signal</keyword>
<comment type="caution">
    <text evidence="4">The sequence shown here is derived from an EMBL/GenBank/DDBJ whole genome shotgun (WGS) entry which is preliminary data.</text>
</comment>
<organism evidence="4 5">
    <name type="scientific">Flavobacterium sedimenticola</name>
    <dbReference type="NCBI Taxonomy" id="3043286"/>
    <lineage>
        <taxon>Bacteria</taxon>
        <taxon>Pseudomonadati</taxon>
        <taxon>Bacteroidota</taxon>
        <taxon>Flavobacteriia</taxon>
        <taxon>Flavobacteriales</taxon>
        <taxon>Flavobacteriaceae</taxon>
        <taxon>Flavobacterium</taxon>
    </lineage>
</organism>
<evidence type="ECO:0000259" key="3">
    <source>
        <dbReference type="Pfam" id="PF18962"/>
    </source>
</evidence>
<accession>A0ABT6XS04</accession>
<feature type="domain" description="Secretion system C-terminal sorting" evidence="3">
    <location>
        <begin position="696"/>
        <end position="763"/>
    </location>
</feature>
<feature type="signal peptide" evidence="2">
    <location>
        <begin position="1"/>
        <end position="20"/>
    </location>
</feature>
<name>A0ABT6XS04_9FLAO</name>
<sequence>MKKITALTISLLLLSIGLMAQVSFEGSKEYGRIFDLTYHPTIPNKVFAVTLGNHIVSSVDNGLTWEVYYSHTPNNQSIKNLKILDANTMSFSLDNAYFNNLQILSLQTNQILKTFIPPIPQDANRTWITDYAIYPQNHDIAIVSQGYSIGFSSFYRVYYTTNGGVSWNTIYSSVDNNSISVNSVAISTNNPQRVYIARGIGPEENYGGLLVSDNAGQTWTEKLVGITVDPIAINPQNPNDLLIGTDASADSENVYRSNDGGLTWESIAINWEDYVTNNIVHIAFNPSNVNAIVVCEENQVIITNDNFQTHTNNVFPEDPSGYYYGLTVTFNPNNSNEILISGNYHPLRSVNGGTTFAKVENPFFVGNTVSLTKQDYIKKHLYYGVQFGYVHHDLETQQLYPYNILPLNFVTSQNSQMVNDPNFIGRVYNFSSSFFGNSLSISNNHGANNMNVPFNHQYLITVTSQSATPHKIWTSFLEGDLDGNEGSIVYEIDFSNPDNITTETIALPAFDVVSAIYTNPSNYNIKLIALGSRIFRTIDNGTTWQNSSNGLESYLSQNDFIFKIVDNPLNANQITITTSQGIFTSYDNGNNWELISGAIAQNVMHSNLNDGVLVATSFTTDYSVFSLFYTTNMGGTWETINPSIFFNSYILSADYNFINQEIEIFVATTDLGILKYDISIENLDNPNFVESNTIELFPNPTKNQLTINSKQNINHIELYDVLGKKLQKNEISNNFIDVSNWTKGIYIIKVFFQNGKYAHAKFIKE</sequence>
<dbReference type="InterPro" id="IPR050310">
    <property type="entry name" value="VPS10-sortilin"/>
</dbReference>
<dbReference type="PANTHER" id="PTHR12106:SF27">
    <property type="entry name" value="SORTILIN-RELATED RECEPTOR"/>
    <property type="match status" value="1"/>
</dbReference>
<dbReference type="InterPro" id="IPR015943">
    <property type="entry name" value="WD40/YVTN_repeat-like_dom_sf"/>
</dbReference>
<dbReference type="Gene3D" id="2.130.10.10">
    <property type="entry name" value="YVTN repeat-like/Quinoprotein amine dehydrogenase"/>
    <property type="match status" value="2"/>
</dbReference>
<dbReference type="EMBL" id="JASGBP010000007">
    <property type="protein sequence ID" value="MDI9257877.1"/>
    <property type="molecule type" value="Genomic_DNA"/>
</dbReference>
<dbReference type="CDD" id="cd15482">
    <property type="entry name" value="Sialidase_non-viral"/>
    <property type="match status" value="1"/>
</dbReference>
<keyword evidence="5" id="KW-1185">Reference proteome</keyword>
<evidence type="ECO:0000256" key="1">
    <source>
        <dbReference type="ARBA" id="ARBA00022729"/>
    </source>
</evidence>
<proteinExistence type="predicted"/>
<evidence type="ECO:0000313" key="5">
    <source>
        <dbReference type="Proteomes" id="UP001230035"/>
    </source>
</evidence>